<evidence type="ECO:0000313" key="1">
    <source>
        <dbReference type="EMBL" id="KAK3579905.1"/>
    </source>
</evidence>
<reference evidence="1" key="3">
    <citation type="submission" date="2023-05" db="EMBL/GenBank/DDBJ databases">
        <authorList>
            <person name="Smith C.H."/>
        </authorList>
    </citation>
    <scope>NUCLEOTIDE SEQUENCE</scope>
    <source>
        <strain evidence="1">CHS0354</strain>
        <tissue evidence="1">Mantle</tissue>
    </source>
</reference>
<reference evidence="1" key="2">
    <citation type="journal article" date="2021" name="Genome Biol. Evol.">
        <title>Developing a high-quality reference genome for a parasitic bivalve with doubly uniparental inheritance (Bivalvia: Unionida).</title>
        <authorList>
            <person name="Smith C.H."/>
        </authorList>
    </citation>
    <scope>NUCLEOTIDE SEQUENCE</scope>
    <source>
        <strain evidence="1">CHS0354</strain>
        <tissue evidence="1">Mantle</tissue>
    </source>
</reference>
<comment type="caution">
    <text evidence="1">The sequence shown here is derived from an EMBL/GenBank/DDBJ whole genome shotgun (WGS) entry which is preliminary data.</text>
</comment>
<dbReference type="EMBL" id="JAEAOA010001883">
    <property type="protein sequence ID" value="KAK3579905.1"/>
    <property type="molecule type" value="Genomic_DNA"/>
</dbReference>
<gene>
    <name evidence="1" type="ORF">CHS0354_031425</name>
</gene>
<dbReference type="AlphaFoldDB" id="A0AAE0RUR7"/>
<organism evidence="1 2">
    <name type="scientific">Potamilus streckersoni</name>
    <dbReference type="NCBI Taxonomy" id="2493646"/>
    <lineage>
        <taxon>Eukaryota</taxon>
        <taxon>Metazoa</taxon>
        <taxon>Spiralia</taxon>
        <taxon>Lophotrochozoa</taxon>
        <taxon>Mollusca</taxon>
        <taxon>Bivalvia</taxon>
        <taxon>Autobranchia</taxon>
        <taxon>Heteroconchia</taxon>
        <taxon>Palaeoheterodonta</taxon>
        <taxon>Unionida</taxon>
        <taxon>Unionoidea</taxon>
        <taxon>Unionidae</taxon>
        <taxon>Ambleminae</taxon>
        <taxon>Lampsilini</taxon>
        <taxon>Potamilus</taxon>
    </lineage>
</organism>
<name>A0AAE0RUR7_9BIVA</name>
<proteinExistence type="predicted"/>
<sequence>MLDKFISVFSRRHRVVKQAVVVRMLDEFISSSVDDIESSNRLSVVRMLDKFISVIGRRHRVVKQAYCCMLDKFISVISRRHRVVKQSSNWPADVRMLDKFISSSVDDIVTSLYQSSVDDIVVKQAYCCKNVRQVYISQQLTVVRMLDKFISVFSRRHRVVKQATVVRMLDKFISSSVDDIESSNRLTVVRMLDKFISVISRRHRVIKQAYCCMLDKFISVISRRHRDVKQAYRCKNVRQVYQSSVDNKESSNRFTVSSVDVHSGRQTESVAGMLD</sequence>
<protein>
    <submittedName>
        <fullName evidence="1">Uncharacterized protein</fullName>
    </submittedName>
</protein>
<accession>A0AAE0RUR7</accession>
<reference evidence="1" key="1">
    <citation type="journal article" date="2021" name="Genome Biol. Evol.">
        <title>A High-Quality Reference Genome for a Parasitic Bivalve with Doubly Uniparental Inheritance (Bivalvia: Unionida).</title>
        <authorList>
            <person name="Smith C.H."/>
        </authorList>
    </citation>
    <scope>NUCLEOTIDE SEQUENCE</scope>
    <source>
        <strain evidence="1">CHS0354</strain>
    </source>
</reference>
<evidence type="ECO:0000313" key="2">
    <source>
        <dbReference type="Proteomes" id="UP001195483"/>
    </source>
</evidence>
<dbReference type="Proteomes" id="UP001195483">
    <property type="component" value="Unassembled WGS sequence"/>
</dbReference>
<keyword evidence="2" id="KW-1185">Reference proteome</keyword>